<evidence type="ECO:0000313" key="3">
    <source>
        <dbReference type="Proteomes" id="UP000051124"/>
    </source>
</evidence>
<protein>
    <recommendedName>
        <fullName evidence="1">Soluble ligand binding domain-containing protein</fullName>
    </recommendedName>
</protein>
<dbReference type="PANTHER" id="PTHR33619:SF3">
    <property type="entry name" value="POLYSACCHARIDE EXPORT PROTEIN GFCE-RELATED"/>
    <property type="match status" value="1"/>
</dbReference>
<feature type="non-terminal residue" evidence="2">
    <location>
        <position position="78"/>
    </location>
</feature>
<dbReference type="Proteomes" id="UP000051124">
    <property type="component" value="Unassembled WGS sequence"/>
</dbReference>
<dbReference type="InterPro" id="IPR049712">
    <property type="entry name" value="Poly_export"/>
</dbReference>
<organism evidence="2 3">
    <name type="scientific">candidate division TA06 bacterium DG_26</name>
    <dbReference type="NCBI Taxonomy" id="1703771"/>
    <lineage>
        <taxon>Bacteria</taxon>
        <taxon>Bacteria division TA06</taxon>
    </lineage>
</organism>
<dbReference type="InterPro" id="IPR019554">
    <property type="entry name" value="Soluble_ligand-bd"/>
</dbReference>
<proteinExistence type="predicted"/>
<dbReference type="EMBL" id="LIZT01000063">
    <property type="protein sequence ID" value="KPJ49333.1"/>
    <property type="molecule type" value="Genomic_DNA"/>
</dbReference>
<sequence>MRIDVDLREIVSGRTAEDLPLQDGDVLVIPSLKEKVYVTGGVNNPGAFNYQSTFTVTDYIGLAGGPSSRANLKKIEVV</sequence>
<reference evidence="2 3" key="1">
    <citation type="journal article" date="2015" name="Microbiome">
        <title>Genomic resolution of linkages in carbon, nitrogen, and sulfur cycling among widespread estuary sediment bacteria.</title>
        <authorList>
            <person name="Baker B.J."/>
            <person name="Lazar C.S."/>
            <person name="Teske A.P."/>
            <person name="Dick G.J."/>
        </authorList>
    </citation>
    <scope>NUCLEOTIDE SEQUENCE [LARGE SCALE GENOMIC DNA]</scope>
    <source>
        <strain evidence="2">DG_26</strain>
    </source>
</reference>
<dbReference type="GO" id="GO:0015159">
    <property type="term" value="F:polysaccharide transmembrane transporter activity"/>
    <property type="evidence" value="ECO:0007669"/>
    <property type="project" value="InterPro"/>
</dbReference>
<dbReference type="PANTHER" id="PTHR33619">
    <property type="entry name" value="POLYSACCHARIDE EXPORT PROTEIN GFCE-RELATED"/>
    <property type="match status" value="1"/>
</dbReference>
<feature type="domain" description="Soluble ligand binding" evidence="1">
    <location>
        <begin position="35"/>
        <end position="77"/>
    </location>
</feature>
<name>A0A0S7WGP1_UNCT6</name>
<dbReference type="Gene3D" id="3.10.560.10">
    <property type="entry name" value="Outer membrane lipoprotein wza domain like"/>
    <property type="match status" value="1"/>
</dbReference>
<dbReference type="Pfam" id="PF10531">
    <property type="entry name" value="SLBB"/>
    <property type="match status" value="1"/>
</dbReference>
<evidence type="ECO:0000259" key="1">
    <source>
        <dbReference type="Pfam" id="PF10531"/>
    </source>
</evidence>
<dbReference type="AlphaFoldDB" id="A0A0S7WGP1"/>
<comment type="caution">
    <text evidence="2">The sequence shown here is derived from an EMBL/GenBank/DDBJ whole genome shotgun (WGS) entry which is preliminary data.</text>
</comment>
<gene>
    <name evidence="2" type="ORF">AMJ40_05720</name>
</gene>
<evidence type="ECO:0000313" key="2">
    <source>
        <dbReference type="EMBL" id="KPJ49333.1"/>
    </source>
</evidence>
<accession>A0A0S7WGP1</accession>